<evidence type="ECO:0000259" key="2">
    <source>
        <dbReference type="Pfam" id="PF23844"/>
    </source>
</evidence>
<sequence>APAAGAQRAAGGADGQGGAERMSGLDYWLADKRRGQETRFMKRFAPACWTVNFPRPMMASVVTTAADALRVDAVFYGSGDLAGLIWEAEDKWSHPLLAYETARDFRQCVLRFRWRSGGLRRLDETHGPTLTIEGRDEAGQARSWYVRLWNYADGSPEDARVTLDFADLDGGFLLPGEADPVWAGDVDRMFISIAPPGYDAGSTPFGAAVEGWAEISGMSCDGAGSVLKVGDVMVPEHGLSMATGYDDCFNQTPERIVASIHALGYRGDINHYVGMSHYFRLEPLGDGHYVSLAGGVLNAPCTAWHADFARRARAMGMGIIWSLSYELFDAHCWNDWKQRAENGAPALTGWSPPSTLLSPAHDGAMSYLRLVAGAFVSIALAAGLTVKFQVGEPWWWVMGDGRICLYDDAARAAFGGSPVSIPDVRGTLTAAQKALLDQAGAVLAASTAALCAWVKGVAPGAVTHLLAYLPTVLDPLAPEAKRANMPVGWAYPAFDVLQLEDYDWVTEGRRSLTDKGVALATARLGYPVAEQHYFSGFVLLPSQAVQWRRIADAAEMAVRRGTAATFIWALPQVARDGFTCFRLQEDEDMQAFDDVAFPLSIGREASLSPAFSTQIVESPSGHERRSSDWADARLSFDAGPGVRSEADIAALIAFFRARRGAARGFRLTDPYDDRSCAIGQAPSAIDQRLGIGDGVRAEFPLQRHYGGGEDAQTRRITRPVPGSIRVAVNGVELSGGWSHAGLGVIAFDAAPAPGAVVTAGFRFDVPVRFAEDRLDINRATFAAGEAPSVPLVEIRE</sequence>
<dbReference type="EMBL" id="ATHO01000006">
    <property type="protein sequence ID" value="EQB14998.1"/>
    <property type="molecule type" value="Genomic_DNA"/>
</dbReference>
<dbReference type="Pfam" id="PF23845">
    <property type="entry name" value="TIM-barrel_NCTSP"/>
    <property type="match status" value="1"/>
</dbReference>
<dbReference type="InterPro" id="IPR011740">
    <property type="entry name" value="DUF2460"/>
</dbReference>
<evidence type="ECO:0008006" key="6">
    <source>
        <dbReference type="Google" id="ProtNLM"/>
    </source>
</evidence>
<dbReference type="InterPro" id="IPR057102">
    <property type="entry name" value="NCTSP_N"/>
</dbReference>
<feature type="domain" description="Non-contractile tail sheath TIM barrel" evidence="3">
    <location>
        <begin position="235"/>
        <end position="578"/>
    </location>
</feature>
<evidence type="ECO:0000313" key="4">
    <source>
        <dbReference type="EMBL" id="EQB14998.1"/>
    </source>
</evidence>
<proteinExistence type="predicted"/>
<gene>
    <name evidence="4" type="ORF">L288_00570</name>
</gene>
<protein>
    <recommendedName>
        <fullName evidence="6">TIGR02217 family protein</fullName>
    </recommendedName>
</protein>
<comment type="caution">
    <text evidence="4">The sequence shown here is derived from an EMBL/GenBank/DDBJ whole genome shotgun (WGS) entry which is preliminary data.</text>
</comment>
<dbReference type="InterPro" id="IPR057122">
    <property type="entry name" value="TIM-barrel_NCTSP"/>
</dbReference>
<feature type="domain" description="Non-contractile tail sheath N-terminal" evidence="2">
    <location>
        <begin position="41"/>
        <end position="230"/>
    </location>
</feature>
<name>T0HS95_9SPHN</name>
<dbReference type="NCBIfam" id="TIGR02217">
    <property type="entry name" value="chp_TIGR02217"/>
    <property type="match status" value="1"/>
</dbReference>
<evidence type="ECO:0000313" key="5">
    <source>
        <dbReference type="Proteomes" id="UP000015525"/>
    </source>
</evidence>
<keyword evidence="5" id="KW-1185">Reference proteome</keyword>
<dbReference type="Proteomes" id="UP000015525">
    <property type="component" value="Unassembled WGS sequence"/>
</dbReference>
<accession>T0HS95</accession>
<dbReference type="Pfam" id="PF23844">
    <property type="entry name" value="NCTSP_N"/>
    <property type="match status" value="1"/>
</dbReference>
<evidence type="ECO:0000259" key="1">
    <source>
        <dbReference type="Pfam" id="PF09343"/>
    </source>
</evidence>
<dbReference type="Pfam" id="PF09343">
    <property type="entry name" value="DUF2460"/>
    <property type="match status" value="1"/>
</dbReference>
<feature type="non-terminal residue" evidence="4">
    <location>
        <position position="1"/>
    </location>
</feature>
<evidence type="ECO:0000259" key="3">
    <source>
        <dbReference type="Pfam" id="PF23845"/>
    </source>
</evidence>
<organism evidence="4 5">
    <name type="scientific">Sphingobium quisquiliarum P25</name>
    <dbReference type="NCBI Taxonomy" id="1329909"/>
    <lineage>
        <taxon>Bacteria</taxon>
        <taxon>Pseudomonadati</taxon>
        <taxon>Pseudomonadota</taxon>
        <taxon>Alphaproteobacteria</taxon>
        <taxon>Sphingomonadales</taxon>
        <taxon>Sphingomonadaceae</taxon>
        <taxon>Sphingobium</taxon>
    </lineage>
</organism>
<dbReference type="PATRIC" id="fig|1329909.3.peg.101"/>
<feature type="domain" description="DUF2460" evidence="1">
    <location>
        <begin position="593"/>
        <end position="795"/>
    </location>
</feature>
<dbReference type="AlphaFoldDB" id="T0HS95"/>
<reference evidence="4 5" key="1">
    <citation type="journal article" date="2013" name="Genome Announc.">
        <title>Draft Genome Sequence of Sphingobium quisquiliarum Strain P25T, a Novel Hexachlorocyclohexane (HCH)-Degrading Bacterium Isolated from an HCH Dumpsite.</title>
        <authorList>
            <person name="Kumar Singh A."/>
            <person name="Sangwan N."/>
            <person name="Sharma A."/>
            <person name="Gupta V."/>
            <person name="Khurana J.P."/>
            <person name="Lal R."/>
        </authorList>
    </citation>
    <scope>NUCLEOTIDE SEQUENCE [LARGE SCALE GENOMIC DNA]</scope>
    <source>
        <strain evidence="4 5">P25</strain>
    </source>
</reference>